<proteinExistence type="inferred from homology"/>
<evidence type="ECO:0000256" key="3">
    <source>
        <dbReference type="ARBA" id="ARBA00013109"/>
    </source>
</evidence>
<dbReference type="CDD" id="cd06578">
    <property type="entry name" value="HemD"/>
    <property type="match status" value="1"/>
</dbReference>
<dbReference type="EC" id="4.2.1.75" evidence="3 9"/>
<dbReference type="AlphaFoldDB" id="A0A1Y0IRQ7"/>
<dbReference type="GO" id="GO:0004852">
    <property type="term" value="F:uroporphyrinogen-III synthase activity"/>
    <property type="evidence" value="ECO:0007669"/>
    <property type="project" value="UniProtKB-UniRule"/>
</dbReference>
<dbReference type="GO" id="GO:0006782">
    <property type="term" value="P:protoporphyrinogen IX biosynthetic process"/>
    <property type="evidence" value="ECO:0007669"/>
    <property type="project" value="UniProtKB-UniRule"/>
</dbReference>
<dbReference type="InterPro" id="IPR003754">
    <property type="entry name" value="4pyrrol_synth_uPrphyn_synth"/>
</dbReference>
<dbReference type="KEGG" id="tum:CBW65_21780"/>
<dbReference type="OrthoDB" id="9815856at2"/>
<organism evidence="11 12">
    <name type="scientific">Tumebacillus avium</name>
    <dbReference type="NCBI Taxonomy" id="1903704"/>
    <lineage>
        <taxon>Bacteria</taxon>
        <taxon>Bacillati</taxon>
        <taxon>Bacillota</taxon>
        <taxon>Bacilli</taxon>
        <taxon>Bacillales</taxon>
        <taxon>Alicyclobacillaceae</taxon>
        <taxon>Tumebacillus</taxon>
    </lineage>
</organism>
<dbReference type="EMBL" id="CP021434">
    <property type="protein sequence ID" value="ARU63322.1"/>
    <property type="molecule type" value="Genomic_DNA"/>
</dbReference>
<keyword evidence="12" id="KW-1185">Reference proteome</keyword>
<evidence type="ECO:0000313" key="12">
    <source>
        <dbReference type="Proteomes" id="UP000195437"/>
    </source>
</evidence>
<dbReference type="PANTHER" id="PTHR38042:SF1">
    <property type="entry name" value="UROPORPHYRINOGEN-III SYNTHASE, CHLOROPLASTIC"/>
    <property type="match status" value="1"/>
</dbReference>
<dbReference type="Proteomes" id="UP000195437">
    <property type="component" value="Chromosome"/>
</dbReference>
<sequence length="266" mass="28862">MSANHAKPFLGKRIVVTRSRSQASELSRMIEELGGIPFEFPVIRTDWPEDLGPLDLALSRLGEFDWIILTSVTGVEMFFERMKQTNGVLPAASSVRWAAVGSKTAAALERHGVQVAVTAEEFVAEGLLRSLGDQVAPGQHVLFPRANIARKMMPDAMRAKGCEVTEVDAYQTLAVTENVEELVRALQANEIHAVTFTSSSTVTNFLSALPVYDPRSLLSGAVLAAIGPVTKETAEDQGLNIDVMADTYTIPGLVEALARFFTTNSR</sequence>
<keyword evidence="4 9" id="KW-0456">Lyase</keyword>
<evidence type="ECO:0000256" key="4">
    <source>
        <dbReference type="ARBA" id="ARBA00023239"/>
    </source>
</evidence>
<dbReference type="InterPro" id="IPR036108">
    <property type="entry name" value="4pyrrol_syn_uPrphyn_synt_sf"/>
</dbReference>
<dbReference type="PANTHER" id="PTHR38042">
    <property type="entry name" value="UROPORPHYRINOGEN-III SYNTHASE, CHLOROPLASTIC"/>
    <property type="match status" value="1"/>
</dbReference>
<evidence type="ECO:0000256" key="8">
    <source>
        <dbReference type="ARBA" id="ARBA00048617"/>
    </source>
</evidence>
<name>A0A1Y0IRQ7_9BACL</name>
<dbReference type="Gene3D" id="3.40.50.10090">
    <property type="match status" value="2"/>
</dbReference>
<comment type="pathway">
    <text evidence="1 9">Porphyrin-containing compound metabolism; protoporphyrin-IX biosynthesis; coproporphyrinogen-III from 5-aminolevulinate: step 3/4.</text>
</comment>
<protein>
    <recommendedName>
        <fullName evidence="7 9">Uroporphyrinogen-III synthase</fullName>
        <ecNumber evidence="3 9">4.2.1.75</ecNumber>
    </recommendedName>
</protein>
<evidence type="ECO:0000256" key="9">
    <source>
        <dbReference type="RuleBase" id="RU366031"/>
    </source>
</evidence>
<accession>A0A1Y0IRQ7</accession>
<evidence type="ECO:0000256" key="1">
    <source>
        <dbReference type="ARBA" id="ARBA00004772"/>
    </source>
</evidence>
<reference evidence="12" key="1">
    <citation type="submission" date="2017-05" db="EMBL/GenBank/DDBJ databases">
        <authorList>
            <person name="Sung H."/>
        </authorList>
    </citation>
    <scope>NUCLEOTIDE SEQUENCE [LARGE SCALE GENOMIC DNA]</scope>
    <source>
        <strain evidence="12">AR23208</strain>
    </source>
</reference>
<comment type="function">
    <text evidence="6 9">Catalyzes cyclization of the linear tetrapyrrole, hydroxymethylbilane, to the macrocyclic uroporphyrinogen III.</text>
</comment>
<gene>
    <name evidence="11" type="ORF">CBW65_21780</name>
</gene>
<dbReference type="Pfam" id="PF02602">
    <property type="entry name" value="HEM4"/>
    <property type="match status" value="1"/>
</dbReference>
<evidence type="ECO:0000256" key="5">
    <source>
        <dbReference type="ARBA" id="ARBA00023244"/>
    </source>
</evidence>
<dbReference type="InterPro" id="IPR039793">
    <property type="entry name" value="UROS/Hem4"/>
</dbReference>
<evidence type="ECO:0000313" key="11">
    <source>
        <dbReference type="EMBL" id="ARU63322.1"/>
    </source>
</evidence>
<evidence type="ECO:0000256" key="6">
    <source>
        <dbReference type="ARBA" id="ARBA00037589"/>
    </source>
</evidence>
<keyword evidence="5 9" id="KW-0627">Porphyrin biosynthesis</keyword>
<feature type="domain" description="Tetrapyrrole biosynthesis uroporphyrinogen III synthase" evidence="10">
    <location>
        <begin position="25"/>
        <end position="255"/>
    </location>
</feature>
<evidence type="ECO:0000256" key="2">
    <source>
        <dbReference type="ARBA" id="ARBA00008133"/>
    </source>
</evidence>
<dbReference type="GO" id="GO:0006780">
    <property type="term" value="P:uroporphyrinogen III biosynthetic process"/>
    <property type="evidence" value="ECO:0007669"/>
    <property type="project" value="UniProtKB-UniRule"/>
</dbReference>
<evidence type="ECO:0000256" key="7">
    <source>
        <dbReference type="ARBA" id="ARBA00040167"/>
    </source>
</evidence>
<dbReference type="SUPFAM" id="SSF69618">
    <property type="entry name" value="HemD-like"/>
    <property type="match status" value="1"/>
</dbReference>
<comment type="similarity">
    <text evidence="2 9">Belongs to the uroporphyrinogen-III synthase family.</text>
</comment>
<evidence type="ECO:0000259" key="10">
    <source>
        <dbReference type="Pfam" id="PF02602"/>
    </source>
</evidence>
<dbReference type="RefSeq" id="WP_087458666.1">
    <property type="nucleotide sequence ID" value="NZ_CP021434.1"/>
</dbReference>
<comment type="catalytic activity">
    <reaction evidence="8 9">
        <text>hydroxymethylbilane = uroporphyrinogen III + H2O</text>
        <dbReference type="Rhea" id="RHEA:18965"/>
        <dbReference type="ChEBI" id="CHEBI:15377"/>
        <dbReference type="ChEBI" id="CHEBI:57308"/>
        <dbReference type="ChEBI" id="CHEBI:57845"/>
        <dbReference type="EC" id="4.2.1.75"/>
    </reaction>
</comment>